<protein>
    <recommendedName>
        <fullName evidence="4">HTH araC/xylS-type domain-containing protein</fullName>
    </recommendedName>
</protein>
<evidence type="ECO:0000259" key="4">
    <source>
        <dbReference type="PROSITE" id="PS01124"/>
    </source>
</evidence>
<dbReference type="PROSITE" id="PS00041">
    <property type="entry name" value="HTH_ARAC_FAMILY_1"/>
    <property type="match status" value="1"/>
</dbReference>
<dbReference type="PROSITE" id="PS01124">
    <property type="entry name" value="HTH_ARAC_FAMILY_2"/>
    <property type="match status" value="1"/>
</dbReference>
<dbReference type="SMART" id="SM00342">
    <property type="entry name" value="HTH_ARAC"/>
    <property type="match status" value="1"/>
</dbReference>
<dbReference type="InterPro" id="IPR011051">
    <property type="entry name" value="RmlC_Cupin_sf"/>
</dbReference>
<evidence type="ECO:0000313" key="6">
    <source>
        <dbReference type="Proteomes" id="UP000005384"/>
    </source>
</evidence>
<evidence type="ECO:0000313" key="5">
    <source>
        <dbReference type="EMBL" id="EHI59913.1"/>
    </source>
</evidence>
<dbReference type="InterPro" id="IPR018060">
    <property type="entry name" value="HTH_AraC"/>
</dbReference>
<dbReference type="SUPFAM" id="SSF46689">
    <property type="entry name" value="Homeodomain-like"/>
    <property type="match status" value="1"/>
</dbReference>
<dbReference type="InterPro" id="IPR020449">
    <property type="entry name" value="Tscrpt_reg_AraC-type_HTH"/>
</dbReference>
<dbReference type="Gene3D" id="1.10.10.60">
    <property type="entry name" value="Homeodomain-like"/>
    <property type="match status" value="1"/>
</dbReference>
<organism evidence="5 6">
    <name type="scientific">Hungatella hathewayi WAL-18680</name>
    <dbReference type="NCBI Taxonomy" id="742737"/>
    <lineage>
        <taxon>Bacteria</taxon>
        <taxon>Bacillati</taxon>
        <taxon>Bacillota</taxon>
        <taxon>Clostridia</taxon>
        <taxon>Lachnospirales</taxon>
        <taxon>Lachnospiraceae</taxon>
        <taxon>Hungatella</taxon>
    </lineage>
</organism>
<dbReference type="SUPFAM" id="SSF51182">
    <property type="entry name" value="RmlC-like cupins"/>
    <property type="match status" value="1"/>
</dbReference>
<dbReference type="PRINTS" id="PR00032">
    <property type="entry name" value="HTHARAC"/>
</dbReference>
<dbReference type="RefSeq" id="WP_006780093.1">
    <property type="nucleotide sequence ID" value="NZ_CP040506.1"/>
</dbReference>
<dbReference type="InterPro" id="IPR014710">
    <property type="entry name" value="RmlC-like_jellyroll"/>
</dbReference>
<dbReference type="Pfam" id="PF12833">
    <property type="entry name" value="HTH_18"/>
    <property type="match status" value="1"/>
</dbReference>
<dbReference type="GO" id="GO:0003700">
    <property type="term" value="F:DNA-binding transcription factor activity"/>
    <property type="evidence" value="ECO:0007669"/>
    <property type="project" value="InterPro"/>
</dbReference>
<dbReference type="HOGENOM" id="CLU_000445_88_12_9"/>
<evidence type="ECO:0000256" key="2">
    <source>
        <dbReference type="ARBA" id="ARBA00023125"/>
    </source>
</evidence>
<keyword evidence="1" id="KW-0805">Transcription regulation</keyword>
<gene>
    <name evidence="5" type="ORF">HMPREF9473_02113</name>
</gene>
<keyword evidence="6" id="KW-1185">Reference proteome</keyword>
<accession>G5IF36</accession>
<evidence type="ECO:0000256" key="1">
    <source>
        <dbReference type="ARBA" id="ARBA00023015"/>
    </source>
</evidence>
<feature type="domain" description="HTH araC/xylS-type" evidence="4">
    <location>
        <begin position="192"/>
        <end position="290"/>
    </location>
</feature>
<dbReference type="PANTHER" id="PTHR43280">
    <property type="entry name" value="ARAC-FAMILY TRANSCRIPTIONAL REGULATOR"/>
    <property type="match status" value="1"/>
</dbReference>
<dbReference type="EMBL" id="ADLN01000042">
    <property type="protein sequence ID" value="EHI59913.1"/>
    <property type="molecule type" value="Genomic_DNA"/>
</dbReference>
<dbReference type="PANTHER" id="PTHR43280:SF2">
    <property type="entry name" value="HTH-TYPE TRANSCRIPTIONAL REGULATOR EXSA"/>
    <property type="match status" value="1"/>
</dbReference>
<keyword evidence="2" id="KW-0238">DNA-binding</keyword>
<dbReference type="GO" id="GO:0043565">
    <property type="term" value="F:sequence-specific DNA binding"/>
    <property type="evidence" value="ECO:0007669"/>
    <property type="project" value="InterPro"/>
</dbReference>
<proteinExistence type="predicted"/>
<keyword evidence="3" id="KW-0804">Transcription</keyword>
<dbReference type="InterPro" id="IPR018062">
    <property type="entry name" value="HTH_AraC-typ_CS"/>
</dbReference>
<name>G5IF36_9FIRM</name>
<dbReference type="AlphaFoldDB" id="G5IF36"/>
<evidence type="ECO:0000256" key="3">
    <source>
        <dbReference type="ARBA" id="ARBA00023163"/>
    </source>
</evidence>
<dbReference type="PATRIC" id="fig|742737.3.peg.2136"/>
<dbReference type="InterPro" id="IPR003313">
    <property type="entry name" value="AraC-bd"/>
</dbReference>
<dbReference type="OrthoDB" id="249627at2"/>
<reference evidence="5 6" key="1">
    <citation type="submission" date="2011-08" db="EMBL/GenBank/DDBJ databases">
        <title>The Genome Sequence of Clostridium hathewayi WAL-18680.</title>
        <authorList>
            <consortium name="The Broad Institute Genome Sequencing Platform"/>
            <person name="Earl A."/>
            <person name="Ward D."/>
            <person name="Feldgarden M."/>
            <person name="Gevers D."/>
            <person name="Finegold S.M."/>
            <person name="Summanen P.H."/>
            <person name="Molitoris D.R."/>
            <person name="Song M."/>
            <person name="Daigneault M."/>
            <person name="Allen-Vercoe E."/>
            <person name="Young S.K."/>
            <person name="Zeng Q."/>
            <person name="Gargeya S."/>
            <person name="Fitzgerald M."/>
            <person name="Haas B."/>
            <person name="Abouelleil A."/>
            <person name="Alvarado L."/>
            <person name="Arachchi H.M."/>
            <person name="Berlin A."/>
            <person name="Brown A."/>
            <person name="Chapman S.B."/>
            <person name="Chen Z."/>
            <person name="Dunbar C."/>
            <person name="Freedman E."/>
            <person name="Gearin G."/>
            <person name="Gellesch M."/>
            <person name="Goldberg J."/>
            <person name="Griggs A."/>
            <person name="Gujja S."/>
            <person name="Heiman D."/>
            <person name="Howarth C."/>
            <person name="Larson L."/>
            <person name="Lui A."/>
            <person name="MacDonald P.J.P."/>
            <person name="Montmayeur A."/>
            <person name="Murphy C."/>
            <person name="Neiman D."/>
            <person name="Pearson M."/>
            <person name="Priest M."/>
            <person name="Roberts A."/>
            <person name="Saif S."/>
            <person name="Shea T."/>
            <person name="Shenoy N."/>
            <person name="Sisk P."/>
            <person name="Stolte C."/>
            <person name="Sykes S."/>
            <person name="Wortman J."/>
            <person name="Nusbaum C."/>
            <person name="Birren B."/>
        </authorList>
    </citation>
    <scope>NUCLEOTIDE SEQUENCE [LARGE SCALE GENOMIC DNA]</scope>
    <source>
        <strain evidence="5 6">WAL-18680</strain>
    </source>
</reference>
<sequence>MAYVSVPLDTSVSIEEVVSLHYFEYMSNFTFPGEIHDFWELVCVDKGEIDVRADDRIVTLKRGSIIFHKPNEFHNVLTNGKIAPNLIVIGFVCHSPCMEAFRDQVLTIQERESSLLAQIIAETRNAFEGRMDDPYQEMLVKLPVPAAFGAEQLIRHGLEELIIQLYRRYFDHTAQVRPYRQSEAQVPNETCQRVIHYMEEHISEQLTIHQICRDNLTGRSRLQKLFQEYCGRGIIDYFNHMKIDAAKQLIRDNQLNFTEISDRLGYASVHYFSRQFKMLTGMTPSEYAASIRSLSEKNV</sequence>
<dbReference type="Gene3D" id="2.60.120.10">
    <property type="entry name" value="Jelly Rolls"/>
    <property type="match status" value="1"/>
</dbReference>
<dbReference type="InterPro" id="IPR009057">
    <property type="entry name" value="Homeodomain-like_sf"/>
</dbReference>
<dbReference type="Proteomes" id="UP000005384">
    <property type="component" value="Unassembled WGS sequence"/>
</dbReference>
<comment type="caution">
    <text evidence="5">The sequence shown here is derived from an EMBL/GenBank/DDBJ whole genome shotgun (WGS) entry which is preliminary data.</text>
</comment>
<dbReference type="Pfam" id="PF02311">
    <property type="entry name" value="AraC_binding"/>
    <property type="match status" value="1"/>
</dbReference>